<evidence type="ECO:0000259" key="1">
    <source>
        <dbReference type="Pfam" id="PF13333"/>
    </source>
</evidence>
<gene>
    <name evidence="2" type="ORF">CN596_07940</name>
</gene>
<dbReference type="GO" id="GO:0015074">
    <property type="term" value="P:DNA integration"/>
    <property type="evidence" value="ECO:0007669"/>
    <property type="project" value="InterPro"/>
</dbReference>
<reference evidence="2 3" key="1">
    <citation type="submission" date="2017-09" db="EMBL/GenBank/DDBJ databases">
        <title>Large-scale bioinformatics analysis of Bacillus genomes uncovers conserved roles of natural products in bacterial physiology.</title>
        <authorList>
            <consortium name="Agbiome Team Llc"/>
            <person name="Bleich R.M."/>
            <person name="Kirk G.J."/>
            <person name="Santa Maria K.C."/>
            <person name="Allen S.E."/>
            <person name="Farag S."/>
            <person name="Shank E.A."/>
            <person name="Bowers A."/>
        </authorList>
    </citation>
    <scope>NUCLEOTIDE SEQUENCE [LARGE SCALE GENOMIC DNA]</scope>
    <source>
        <strain evidence="2 3">AFS027958</strain>
    </source>
</reference>
<dbReference type="Pfam" id="PF13333">
    <property type="entry name" value="rve_2"/>
    <property type="match status" value="1"/>
</dbReference>
<dbReference type="RefSeq" id="WP_098059032.1">
    <property type="nucleotide sequence ID" value="NZ_NUAJ01000007.1"/>
</dbReference>
<proteinExistence type="predicted"/>
<dbReference type="Proteomes" id="UP000220934">
    <property type="component" value="Unassembled WGS sequence"/>
</dbReference>
<protein>
    <recommendedName>
        <fullName evidence="1">Integrase catalytic domain-containing protein</fullName>
    </recommendedName>
</protein>
<dbReference type="AlphaFoldDB" id="A0AB36SQZ1"/>
<name>A0AB36SQZ1_9BACI</name>
<organism evidence="2 3">
    <name type="scientific">Bacillus toyonensis</name>
    <dbReference type="NCBI Taxonomy" id="155322"/>
    <lineage>
        <taxon>Bacteria</taxon>
        <taxon>Bacillati</taxon>
        <taxon>Bacillota</taxon>
        <taxon>Bacilli</taxon>
        <taxon>Bacillales</taxon>
        <taxon>Bacillaceae</taxon>
        <taxon>Bacillus</taxon>
        <taxon>Bacillus cereus group</taxon>
    </lineage>
</organism>
<sequence length="31" mass="4004">MKCEKYYLYKYHTFEKLNKAVDEYIQFYDND</sequence>
<comment type="caution">
    <text evidence="2">The sequence shown here is derived from an EMBL/GenBank/DDBJ whole genome shotgun (WGS) entry which is preliminary data.</text>
</comment>
<accession>A0AB36SQZ1</accession>
<dbReference type="InterPro" id="IPR001584">
    <property type="entry name" value="Integrase_cat-core"/>
</dbReference>
<evidence type="ECO:0000313" key="3">
    <source>
        <dbReference type="Proteomes" id="UP000220934"/>
    </source>
</evidence>
<dbReference type="EMBL" id="NUAJ01000007">
    <property type="protein sequence ID" value="PEN55860.1"/>
    <property type="molecule type" value="Genomic_DNA"/>
</dbReference>
<feature type="domain" description="Integrase catalytic" evidence="1">
    <location>
        <begin position="2"/>
        <end position="30"/>
    </location>
</feature>
<evidence type="ECO:0000313" key="2">
    <source>
        <dbReference type="EMBL" id="PEN55860.1"/>
    </source>
</evidence>